<dbReference type="SUPFAM" id="SSF46934">
    <property type="entry name" value="UBA-like"/>
    <property type="match status" value="1"/>
</dbReference>
<dbReference type="Pfam" id="PF00789">
    <property type="entry name" value="UBX"/>
    <property type="match status" value="1"/>
</dbReference>
<keyword evidence="2" id="KW-0963">Cytoplasm</keyword>
<dbReference type="GO" id="GO:0036435">
    <property type="term" value="F:K48-linked polyubiquitin modification-dependent protein binding"/>
    <property type="evidence" value="ECO:0007669"/>
    <property type="project" value="TreeGrafter"/>
</dbReference>
<dbReference type="Proteomes" id="UP000800235">
    <property type="component" value="Unassembled WGS sequence"/>
</dbReference>
<feature type="region of interest" description="Disordered" evidence="4">
    <location>
        <begin position="85"/>
        <end position="108"/>
    </location>
</feature>
<feature type="domain" description="UBX" evidence="6">
    <location>
        <begin position="272"/>
        <end position="304"/>
    </location>
</feature>
<dbReference type="Gene3D" id="1.10.8.10">
    <property type="entry name" value="DNA helicase RuvA subunit, C-terminal domain"/>
    <property type="match status" value="1"/>
</dbReference>
<dbReference type="InterPro" id="IPR029071">
    <property type="entry name" value="Ubiquitin-like_domsf"/>
</dbReference>
<dbReference type="Gene3D" id="3.10.20.90">
    <property type="entry name" value="Phosphatidylinositol 3-kinase Catalytic Subunit, Chain A, domain 1"/>
    <property type="match status" value="1"/>
</dbReference>
<dbReference type="InterPro" id="IPR001012">
    <property type="entry name" value="UBX_dom"/>
</dbReference>
<dbReference type="InterPro" id="IPR015940">
    <property type="entry name" value="UBA"/>
</dbReference>
<dbReference type="PROSITE" id="PS00028">
    <property type="entry name" value="ZINC_FINGER_C2H2_1"/>
    <property type="match status" value="1"/>
</dbReference>
<feature type="region of interest" description="Disordered" evidence="4">
    <location>
        <begin position="120"/>
        <end position="222"/>
    </location>
</feature>
<dbReference type="InterPro" id="IPR013087">
    <property type="entry name" value="Znf_C2H2_type"/>
</dbReference>
<name>A0A9P4TZW1_9PEZI</name>
<evidence type="ECO:0008006" key="9">
    <source>
        <dbReference type="Google" id="ProtNLM"/>
    </source>
</evidence>
<dbReference type="GO" id="GO:0005737">
    <property type="term" value="C:cytoplasm"/>
    <property type="evidence" value="ECO:0007669"/>
    <property type="project" value="UniProtKB-SubCell"/>
</dbReference>
<dbReference type="EMBL" id="MU007029">
    <property type="protein sequence ID" value="KAF2431811.1"/>
    <property type="molecule type" value="Genomic_DNA"/>
</dbReference>
<dbReference type="GO" id="GO:0005634">
    <property type="term" value="C:nucleus"/>
    <property type="evidence" value="ECO:0007669"/>
    <property type="project" value="TreeGrafter"/>
</dbReference>
<dbReference type="PROSITE" id="PS50033">
    <property type="entry name" value="UBX"/>
    <property type="match status" value="1"/>
</dbReference>
<reference evidence="7" key="1">
    <citation type="journal article" date="2020" name="Stud. Mycol.">
        <title>101 Dothideomycetes genomes: a test case for predicting lifestyles and emergence of pathogens.</title>
        <authorList>
            <person name="Haridas S."/>
            <person name="Albert R."/>
            <person name="Binder M."/>
            <person name="Bloem J."/>
            <person name="Labutti K."/>
            <person name="Salamov A."/>
            <person name="Andreopoulos B."/>
            <person name="Baker S."/>
            <person name="Barry K."/>
            <person name="Bills G."/>
            <person name="Bluhm B."/>
            <person name="Cannon C."/>
            <person name="Castanera R."/>
            <person name="Culley D."/>
            <person name="Daum C."/>
            <person name="Ezra D."/>
            <person name="Gonzalez J."/>
            <person name="Henrissat B."/>
            <person name="Kuo A."/>
            <person name="Liang C."/>
            <person name="Lipzen A."/>
            <person name="Lutzoni F."/>
            <person name="Magnuson J."/>
            <person name="Mondo S."/>
            <person name="Nolan M."/>
            <person name="Ohm R."/>
            <person name="Pangilinan J."/>
            <person name="Park H.-J."/>
            <person name="Ramirez L."/>
            <person name="Alfaro M."/>
            <person name="Sun H."/>
            <person name="Tritt A."/>
            <person name="Yoshinaga Y."/>
            <person name="Zwiers L.-H."/>
            <person name="Turgeon B."/>
            <person name="Goodwin S."/>
            <person name="Spatafora J."/>
            <person name="Crous P."/>
            <person name="Grigoriev I."/>
        </authorList>
    </citation>
    <scope>NUCLEOTIDE SEQUENCE</scope>
    <source>
        <strain evidence="7">CBS 130266</strain>
    </source>
</reference>
<evidence type="ECO:0000259" key="6">
    <source>
        <dbReference type="PROSITE" id="PS50033"/>
    </source>
</evidence>
<evidence type="ECO:0000256" key="4">
    <source>
        <dbReference type="SAM" id="MobiDB-lite"/>
    </source>
</evidence>
<dbReference type="PANTHER" id="PTHR46340:SF1">
    <property type="entry name" value="UBX DOMAIN-CONTAINING PROTEIN 1"/>
    <property type="match status" value="1"/>
</dbReference>
<dbReference type="PANTHER" id="PTHR46340">
    <property type="entry name" value="UBX DOMAIN-CONTAINING PROTEIN 1"/>
    <property type="match status" value="1"/>
</dbReference>
<keyword evidence="3" id="KW-0175">Coiled coil</keyword>
<dbReference type="GO" id="GO:0032435">
    <property type="term" value="P:negative regulation of proteasomal ubiquitin-dependent protein catabolic process"/>
    <property type="evidence" value="ECO:0007669"/>
    <property type="project" value="TreeGrafter"/>
</dbReference>
<evidence type="ECO:0000259" key="5">
    <source>
        <dbReference type="PROSITE" id="PS50030"/>
    </source>
</evidence>
<feature type="compositionally biased region" description="Low complexity" evidence="4">
    <location>
        <begin position="208"/>
        <end position="222"/>
    </location>
</feature>
<organism evidence="7 8">
    <name type="scientific">Tothia fuscella</name>
    <dbReference type="NCBI Taxonomy" id="1048955"/>
    <lineage>
        <taxon>Eukaryota</taxon>
        <taxon>Fungi</taxon>
        <taxon>Dikarya</taxon>
        <taxon>Ascomycota</taxon>
        <taxon>Pezizomycotina</taxon>
        <taxon>Dothideomycetes</taxon>
        <taxon>Pleosporomycetidae</taxon>
        <taxon>Venturiales</taxon>
        <taxon>Cylindrosympodiaceae</taxon>
        <taxon>Tothia</taxon>
    </lineage>
</organism>
<dbReference type="AlphaFoldDB" id="A0A9P4TZW1"/>
<comment type="subcellular location">
    <subcellularLocation>
        <location evidence="1">Cytoplasm</location>
    </subcellularLocation>
</comment>
<sequence>MASDLEQLVSFGFNEEKAKLALKKSGGLQPALDWLEKNADKSVEQLNEEDSTLEPPALNPGEEAKSLICDDCGKKFRSVAQAEFHASKTDHENFSESTEEIKPLTDEEKKAKLEELRIKLAEKRAGVSEQDKEDKRKNEEIRKKATKESHDIKEQLQNQERIKEAQAKRREKKEDDLARKKILQQIETDKAERKRKADLEKAQRAGGAVYAEPEPEKPAAAPVAPKAAADYKEARLSLRTSAGNKTMSFPVETTLFEVAHALGEDIQKEVKTFTTTFPRKVYDSSDFGMTLKEAGMVPSVALIVGTN</sequence>
<evidence type="ECO:0000256" key="2">
    <source>
        <dbReference type="ARBA" id="ARBA00022490"/>
    </source>
</evidence>
<dbReference type="SUPFAM" id="SSF54236">
    <property type="entry name" value="Ubiquitin-like"/>
    <property type="match status" value="1"/>
</dbReference>
<proteinExistence type="predicted"/>
<dbReference type="GO" id="GO:0031397">
    <property type="term" value="P:negative regulation of protein ubiquitination"/>
    <property type="evidence" value="ECO:0007669"/>
    <property type="project" value="TreeGrafter"/>
</dbReference>
<evidence type="ECO:0000313" key="7">
    <source>
        <dbReference type="EMBL" id="KAF2431811.1"/>
    </source>
</evidence>
<dbReference type="PROSITE" id="PS50030">
    <property type="entry name" value="UBA"/>
    <property type="match status" value="1"/>
</dbReference>
<keyword evidence="8" id="KW-1185">Reference proteome</keyword>
<dbReference type="InterPro" id="IPR009060">
    <property type="entry name" value="UBA-like_sf"/>
</dbReference>
<accession>A0A9P4TZW1</accession>
<dbReference type="OrthoDB" id="10254930at2759"/>
<feature type="compositionally biased region" description="Basic and acidic residues" evidence="4">
    <location>
        <begin position="187"/>
        <end position="203"/>
    </location>
</feature>
<dbReference type="GO" id="GO:1903094">
    <property type="term" value="P:negative regulation of protein K48-linked deubiquitination"/>
    <property type="evidence" value="ECO:0007669"/>
    <property type="project" value="TreeGrafter"/>
</dbReference>
<feature type="domain" description="UBA" evidence="5">
    <location>
        <begin position="1"/>
        <end position="38"/>
    </location>
</feature>
<feature type="compositionally biased region" description="Basic and acidic residues" evidence="4">
    <location>
        <begin position="120"/>
        <end position="179"/>
    </location>
</feature>
<evidence type="ECO:0000256" key="1">
    <source>
        <dbReference type="ARBA" id="ARBA00004496"/>
    </source>
</evidence>
<gene>
    <name evidence="7" type="ORF">EJ08DRAFT_165739</name>
</gene>
<comment type="caution">
    <text evidence="7">The sequence shown here is derived from an EMBL/GenBank/DDBJ whole genome shotgun (WGS) entry which is preliminary data.</text>
</comment>
<feature type="region of interest" description="Disordered" evidence="4">
    <location>
        <begin position="39"/>
        <end position="64"/>
    </location>
</feature>
<evidence type="ECO:0000256" key="3">
    <source>
        <dbReference type="ARBA" id="ARBA00023054"/>
    </source>
</evidence>
<evidence type="ECO:0000313" key="8">
    <source>
        <dbReference type="Proteomes" id="UP000800235"/>
    </source>
</evidence>
<protein>
    <recommendedName>
        <fullName evidence="9">UBX domain-containing protein 1</fullName>
    </recommendedName>
</protein>